<organism evidence="1">
    <name type="scientific">Amblyomma americanum</name>
    <name type="common">Lone star tick</name>
    <dbReference type="NCBI Taxonomy" id="6943"/>
    <lineage>
        <taxon>Eukaryota</taxon>
        <taxon>Metazoa</taxon>
        <taxon>Ecdysozoa</taxon>
        <taxon>Arthropoda</taxon>
        <taxon>Chelicerata</taxon>
        <taxon>Arachnida</taxon>
        <taxon>Acari</taxon>
        <taxon>Parasitiformes</taxon>
        <taxon>Ixodida</taxon>
        <taxon>Ixodoidea</taxon>
        <taxon>Ixodidae</taxon>
        <taxon>Amblyomminae</taxon>
        <taxon>Amblyomma</taxon>
    </lineage>
</organism>
<dbReference type="EMBL" id="GBZX01000145">
    <property type="protein sequence ID" value="JAG92595.1"/>
    <property type="molecule type" value="mRNA"/>
</dbReference>
<proteinExistence type="evidence at transcript level"/>
<name>A0A0C9R6M2_AMBAM</name>
<accession>A0A0C9R6M2</accession>
<sequence>MGGLAMLQELCILGIRHATSLMHLRDNDARVDCIHPDAISSQLQGSGAGQLVQAGLAQIVGHHVGKSSQSSDTRNVDNGSFSLLQVWDGELHHMEDTAQVHIHNLVVDCEWRVLRGATLQDACAVHEDVDLAEVLQSLLHYGSDISFLADIPHCDQDLVLGDALGQHWAASLSRASFRRPDSDSQLPREARCSAAASPIPDEAPVMSATLPSNLAMSDAVVVVLGRLTTGDCMNGS</sequence>
<evidence type="ECO:0000313" key="1">
    <source>
        <dbReference type="EMBL" id="JAG92595.1"/>
    </source>
</evidence>
<dbReference type="AlphaFoldDB" id="A0A0C9R6M2"/>
<feature type="non-terminal residue" evidence="1">
    <location>
        <position position="236"/>
    </location>
</feature>
<protein>
    <submittedName>
        <fullName evidence="1">Putative secreted protein</fullName>
    </submittedName>
</protein>
<reference evidence="1" key="1">
    <citation type="journal article" date="2015" name="PLoS ONE">
        <title>An Insight into the Sialome of the Lone Star Tick, Amblyomma americanum, with a Glimpse on Its Time Dependent Gene Expression.</title>
        <authorList>
            <person name="Karim S."/>
            <person name="Ribeiro J.M."/>
        </authorList>
    </citation>
    <scope>NUCLEOTIDE SEQUENCE</scope>
    <source>
        <tissue evidence="1">Salivary gland</tissue>
    </source>
</reference>